<sequence length="187" mass="21025">MISDVDAALSALLREEVLRGQSADIAFDAPTTEWASRRNGPVVDVFMYDIREDVERRDAAAQPVRDQRGRITGHRPGPRYFRLSYLLTAWTSRPEDEHHLLGQMLENLVRFDRIPAAHLTGRLADEQVVLQVALPPGEDRSLTDLWSALGGEMKPSLDVVLIAPLQPAKEFVAGPPVRERDLRVVER</sequence>
<dbReference type="EMBL" id="BJUB01000001">
    <property type="protein sequence ID" value="GEK19817.1"/>
    <property type="molecule type" value="Genomic_DNA"/>
</dbReference>
<organism evidence="2 3">
    <name type="scientific">Cellulomonas xylanilytica</name>
    <dbReference type="NCBI Taxonomy" id="233583"/>
    <lineage>
        <taxon>Bacteria</taxon>
        <taxon>Bacillati</taxon>
        <taxon>Actinomycetota</taxon>
        <taxon>Actinomycetes</taxon>
        <taxon>Micrococcales</taxon>
        <taxon>Cellulomonadaceae</taxon>
        <taxon>Cellulomonas</taxon>
    </lineage>
</organism>
<evidence type="ECO:0000259" key="1">
    <source>
        <dbReference type="Pfam" id="PF14065"/>
    </source>
</evidence>
<keyword evidence="3" id="KW-1185">Reference proteome</keyword>
<proteinExistence type="predicted"/>
<name>A0A510UYS8_9CELL</name>
<comment type="caution">
    <text evidence="2">The sequence shown here is derived from an EMBL/GenBank/DDBJ whole genome shotgun (WGS) entry which is preliminary data.</text>
</comment>
<accession>A0A510UYS8</accession>
<dbReference type="OrthoDB" id="5514409at2"/>
<evidence type="ECO:0000313" key="2">
    <source>
        <dbReference type="EMBL" id="GEK19817.1"/>
    </source>
</evidence>
<reference evidence="2 3" key="1">
    <citation type="submission" date="2019-07" db="EMBL/GenBank/DDBJ databases">
        <title>Whole genome shotgun sequence of Cellulomonas xylanilytica NBRC 101102.</title>
        <authorList>
            <person name="Hosoyama A."/>
            <person name="Uohara A."/>
            <person name="Ohji S."/>
            <person name="Ichikawa N."/>
        </authorList>
    </citation>
    <scope>NUCLEOTIDE SEQUENCE [LARGE SCALE GENOMIC DNA]</scope>
    <source>
        <strain evidence="2 3">NBRC 101102</strain>
    </source>
</reference>
<feature type="domain" description="Pvc16 N-terminal" evidence="1">
    <location>
        <begin position="4"/>
        <end position="179"/>
    </location>
</feature>
<protein>
    <recommendedName>
        <fullName evidence="1">Pvc16 N-terminal domain-containing protein</fullName>
    </recommendedName>
</protein>
<dbReference type="RefSeq" id="WP_146925314.1">
    <property type="nucleotide sequence ID" value="NZ_BJUB01000001.1"/>
</dbReference>
<gene>
    <name evidence="2" type="ORF">CXY01_03370</name>
</gene>
<dbReference type="Proteomes" id="UP000321118">
    <property type="component" value="Unassembled WGS sequence"/>
</dbReference>
<evidence type="ECO:0000313" key="3">
    <source>
        <dbReference type="Proteomes" id="UP000321118"/>
    </source>
</evidence>
<dbReference type="AlphaFoldDB" id="A0A510UYS8"/>
<dbReference type="Pfam" id="PF14065">
    <property type="entry name" value="Pvc16_N"/>
    <property type="match status" value="1"/>
</dbReference>
<dbReference type="InterPro" id="IPR025351">
    <property type="entry name" value="Pvc16_N"/>
</dbReference>